<dbReference type="GO" id="GO:0005507">
    <property type="term" value="F:copper ion binding"/>
    <property type="evidence" value="ECO:0007669"/>
    <property type="project" value="InterPro"/>
</dbReference>
<dbReference type="Pfam" id="PF00403">
    <property type="entry name" value="HMA"/>
    <property type="match status" value="1"/>
</dbReference>
<dbReference type="Gene3D" id="3.30.70.100">
    <property type="match status" value="1"/>
</dbReference>
<evidence type="ECO:0000256" key="1">
    <source>
        <dbReference type="SAM" id="MobiDB-lite"/>
    </source>
</evidence>
<reference evidence="3 4" key="1">
    <citation type="submission" date="2015-07" db="EMBL/GenBank/DDBJ databases">
        <title>A draft genome sequence of Mycobacterium wolinskyi.</title>
        <authorList>
            <person name="de Man T.J."/>
            <person name="Perry K.A."/>
            <person name="Coulliette A.D."/>
            <person name="Jensen B."/>
            <person name="Toney N.C."/>
            <person name="Limbago B.M."/>
            <person name="Noble-Wang J."/>
        </authorList>
    </citation>
    <scope>NUCLEOTIDE SEQUENCE [LARGE SCALE GENOMIC DNA]</scope>
    <source>
        <strain evidence="3 4">CDC_01</strain>
    </source>
</reference>
<dbReference type="Proteomes" id="UP000070612">
    <property type="component" value="Unassembled WGS sequence"/>
</dbReference>
<organism evidence="3 4">
    <name type="scientific">Mycolicibacterium wolinskyi</name>
    <dbReference type="NCBI Taxonomy" id="59750"/>
    <lineage>
        <taxon>Bacteria</taxon>
        <taxon>Bacillati</taxon>
        <taxon>Actinomycetota</taxon>
        <taxon>Actinomycetes</taxon>
        <taxon>Mycobacteriales</taxon>
        <taxon>Mycobacteriaceae</taxon>
        <taxon>Mycolicibacterium</taxon>
    </lineage>
</organism>
<comment type="caution">
    <text evidence="3">The sequence shown here is derived from an EMBL/GenBank/DDBJ whole genome shotgun (WGS) entry which is preliminary data.</text>
</comment>
<dbReference type="AlphaFoldDB" id="A0A132PDT9"/>
<dbReference type="PROSITE" id="PS50846">
    <property type="entry name" value="HMA_2"/>
    <property type="match status" value="1"/>
</dbReference>
<dbReference type="PATRIC" id="fig|59750.3.peg.3992"/>
<proteinExistence type="predicted"/>
<dbReference type="InterPro" id="IPR006121">
    <property type="entry name" value="HMA_dom"/>
</dbReference>
<dbReference type="GO" id="GO:0006825">
    <property type="term" value="P:copper ion transport"/>
    <property type="evidence" value="ECO:0007669"/>
    <property type="project" value="InterPro"/>
</dbReference>
<evidence type="ECO:0000259" key="2">
    <source>
        <dbReference type="PROSITE" id="PS50846"/>
    </source>
</evidence>
<feature type="domain" description="HMA" evidence="2">
    <location>
        <begin position="2"/>
        <end position="67"/>
    </location>
</feature>
<dbReference type="PRINTS" id="PR00944">
    <property type="entry name" value="CUEXPORT"/>
</dbReference>
<gene>
    <name evidence="3" type="ORF">AFM11_30465</name>
</gene>
<keyword evidence="4" id="KW-1185">Reference proteome</keyword>
<dbReference type="SUPFAM" id="SSF55008">
    <property type="entry name" value="HMA, heavy metal-associated domain"/>
    <property type="match status" value="1"/>
</dbReference>
<dbReference type="InterPro" id="IPR000428">
    <property type="entry name" value="Cu-bd"/>
</dbReference>
<name>A0A132PDT9_9MYCO</name>
<feature type="region of interest" description="Disordered" evidence="1">
    <location>
        <begin position="68"/>
        <end position="87"/>
    </location>
</feature>
<accession>A0A132PDT9</accession>
<sequence>MTTTEYQVSGMTCSHCERSVREEVVHVNGVQQVEVSAATGRLVVDTDGPANDEAIIAAVKEAGYEAVRSSGADGDPSDSTASSCGCC</sequence>
<dbReference type="RefSeq" id="WP_084356948.1">
    <property type="nucleotide sequence ID" value="NZ_LGTW01000027.1"/>
</dbReference>
<feature type="compositionally biased region" description="Polar residues" evidence="1">
    <location>
        <begin position="77"/>
        <end position="87"/>
    </location>
</feature>
<evidence type="ECO:0000313" key="3">
    <source>
        <dbReference type="EMBL" id="KWX20493.1"/>
    </source>
</evidence>
<dbReference type="STRING" id="59750.AWC31_00470"/>
<dbReference type="EMBL" id="LGTW01000027">
    <property type="protein sequence ID" value="KWX20493.1"/>
    <property type="molecule type" value="Genomic_DNA"/>
</dbReference>
<protein>
    <submittedName>
        <fullName evidence="3">Heavy metal transporter</fullName>
    </submittedName>
</protein>
<dbReference type="InterPro" id="IPR036163">
    <property type="entry name" value="HMA_dom_sf"/>
</dbReference>
<evidence type="ECO:0000313" key="4">
    <source>
        <dbReference type="Proteomes" id="UP000070612"/>
    </source>
</evidence>
<dbReference type="CDD" id="cd00371">
    <property type="entry name" value="HMA"/>
    <property type="match status" value="1"/>
</dbReference>